<protein>
    <submittedName>
        <fullName evidence="7">Aminotransferase class I/II-fold pyridoxal phosphate-dependent enzyme</fullName>
    </submittedName>
</protein>
<dbReference type="GO" id="GO:0005737">
    <property type="term" value="C:cytoplasm"/>
    <property type="evidence" value="ECO:0007669"/>
    <property type="project" value="TreeGrafter"/>
</dbReference>
<evidence type="ECO:0000259" key="6">
    <source>
        <dbReference type="Pfam" id="PF00155"/>
    </source>
</evidence>
<sequence>MFESKLPNLGTSIFSQMTALANQFEAINLSQGFPEFDAPELLKKQLNHYVLEGVNQYSPSSGVPRLQQQIGQLAKRKYAAEIDAAQQVTVTSGATEALFVAIQALVREGDEVIVFDPAYDSYQPAIELAGGKSVNIALHAPSYAIDWQTVAAAINSKTRAIIINTPHNPSGKALKQHDINALKALVIKHDLYLISDEVYEHITFDQQPHLSVLRDDALFAKSFVISSFGKTFHSTGWKMGYCIAPAALAVEFRKIHQYVTFSSFTPAQHALADMLEQQGEHVDELSEFYQQKRDVLSKALKDSRFTILPSEGTYFLLLDYSDVSDLNDVEFCQWLVEQAGVAAIPLSVFYQQPSNDKVIRLCFAKNDATLLQAAEILCQL</sequence>
<dbReference type="CDD" id="cd00609">
    <property type="entry name" value="AAT_like"/>
    <property type="match status" value="1"/>
</dbReference>
<dbReference type="InterPro" id="IPR004839">
    <property type="entry name" value="Aminotransferase_I/II_large"/>
</dbReference>
<evidence type="ECO:0000313" key="8">
    <source>
        <dbReference type="Proteomes" id="UP000570493"/>
    </source>
</evidence>
<dbReference type="RefSeq" id="WP_169019715.1">
    <property type="nucleotide sequence ID" value="NZ_JABBMT010000008.1"/>
</dbReference>
<evidence type="ECO:0000256" key="1">
    <source>
        <dbReference type="ARBA" id="ARBA00001933"/>
    </source>
</evidence>
<evidence type="ECO:0000313" key="7">
    <source>
        <dbReference type="EMBL" id="NMM40658.1"/>
    </source>
</evidence>
<proteinExistence type="inferred from homology"/>
<keyword evidence="5" id="KW-0663">Pyridoxal phosphate</keyword>
<dbReference type="InterPro" id="IPR015421">
    <property type="entry name" value="PyrdxlP-dep_Trfase_major"/>
</dbReference>
<dbReference type="InterPro" id="IPR015422">
    <property type="entry name" value="PyrdxlP-dep_Trfase_small"/>
</dbReference>
<dbReference type="InterPro" id="IPR051326">
    <property type="entry name" value="Kynurenine-oxoglutarate_AT"/>
</dbReference>
<comment type="caution">
    <text evidence="7">The sequence shown here is derived from an EMBL/GenBank/DDBJ whole genome shotgun (WGS) entry which is preliminary data.</text>
</comment>
<evidence type="ECO:0000256" key="4">
    <source>
        <dbReference type="ARBA" id="ARBA00022679"/>
    </source>
</evidence>
<dbReference type="Gene3D" id="3.40.640.10">
    <property type="entry name" value="Type I PLP-dependent aspartate aminotransferase-like (Major domain)"/>
    <property type="match status" value="1"/>
</dbReference>
<keyword evidence="4" id="KW-0808">Transferase</keyword>
<dbReference type="FunFam" id="3.40.640.10:FF:000033">
    <property type="entry name" value="Aspartate aminotransferase"/>
    <property type="match status" value="1"/>
</dbReference>
<dbReference type="Gene3D" id="3.90.1150.10">
    <property type="entry name" value="Aspartate Aminotransferase, domain 1"/>
    <property type="match status" value="1"/>
</dbReference>
<dbReference type="GO" id="GO:0030170">
    <property type="term" value="F:pyridoxal phosphate binding"/>
    <property type="evidence" value="ECO:0007669"/>
    <property type="project" value="InterPro"/>
</dbReference>
<keyword evidence="3 7" id="KW-0032">Aminotransferase</keyword>
<comment type="cofactor">
    <cofactor evidence="1">
        <name>pyridoxal 5'-phosphate</name>
        <dbReference type="ChEBI" id="CHEBI:597326"/>
    </cofactor>
</comment>
<dbReference type="PANTHER" id="PTHR43807:SF20">
    <property type="entry name" value="FI04487P"/>
    <property type="match status" value="1"/>
</dbReference>
<dbReference type="SUPFAM" id="SSF53383">
    <property type="entry name" value="PLP-dependent transferases"/>
    <property type="match status" value="1"/>
</dbReference>
<dbReference type="AlphaFoldDB" id="A0A7Y0HBQ6"/>
<organism evidence="7 8">
    <name type="scientific">Pseudoalteromonas arctica</name>
    <dbReference type="NCBI Taxonomy" id="394751"/>
    <lineage>
        <taxon>Bacteria</taxon>
        <taxon>Pseudomonadati</taxon>
        <taxon>Pseudomonadota</taxon>
        <taxon>Gammaproteobacteria</taxon>
        <taxon>Alteromonadales</taxon>
        <taxon>Pseudoalteromonadaceae</taxon>
        <taxon>Pseudoalteromonas</taxon>
    </lineage>
</organism>
<dbReference type="Proteomes" id="UP000570493">
    <property type="component" value="Unassembled WGS sequence"/>
</dbReference>
<evidence type="ECO:0000256" key="2">
    <source>
        <dbReference type="ARBA" id="ARBA00007441"/>
    </source>
</evidence>
<gene>
    <name evidence="7" type="ORF">HHO47_07350</name>
</gene>
<evidence type="ECO:0000256" key="5">
    <source>
        <dbReference type="ARBA" id="ARBA00022898"/>
    </source>
</evidence>
<dbReference type="PANTHER" id="PTHR43807">
    <property type="entry name" value="FI04487P"/>
    <property type="match status" value="1"/>
</dbReference>
<name>A0A7Y0HBQ6_9GAMM</name>
<keyword evidence="8" id="KW-1185">Reference proteome</keyword>
<dbReference type="Pfam" id="PF00155">
    <property type="entry name" value="Aminotran_1_2"/>
    <property type="match status" value="1"/>
</dbReference>
<dbReference type="EMBL" id="JABBMT010000008">
    <property type="protein sequence ID" value="NMM40658.1"/>
    <property type="molecule type" value="Genomic_DNA"/>
</dbReference>
<comment type="similarity">
    <text evidence="2">Belongs to the class-I pyridoxal-phosphate-dependent aminotransferase family.</text>
</comment>
<reference evidence="7" key="1">
    <citation type="submission" date="2020-04" db="EMBL/GenBank/DDBJ databases">
        <title>Genome Sequencing for Pseudoaltermonas arctica.</title>
        <authorList>
            <person name="Elkins N.S."/>
        </authorList>
    </citation>
    <scope>NUCLEOTIDE SEQUENCE [LARGE SCALE GENOMIC DNA]</scope>
    <source>
        <strain evidence="7">NEC-BIFX-2020_0012</strain>
    </source>
</reference>
<dbReference type="NCBIfam" id="NF006569">
    <property type="entry name" value="PRK09082.1"/>
    <property type="match status" value="1"/>
</dbReference>
<dbReference type="GO" id="GO:0016212">
    <property type="term" value="F:kynurenine-oxoglutarate transaminase activity"/>
    <property type="evidence" value="ECO:0007669"/>
    <property type="project" value="TreeGrafter"/>
</dbReference>
<evidence type="ECO:0000256" key="3">
    <source>
        <dbReference type="ARBA" id="ARBA00022576"/>
    </source>
</evidence>
<accession>A0A7Y0HBQ6</accession>
<dbReference type="InterPro" id="IPR015424">
    <property type="entry name" value="PyrdxlP-dep_Trfase"/>
</dbReference>
<feature type="domain" description="Aminotransferase class I/classII large" evidence="6">
    <location>
        <begin position="27"/>
        <end position="376"/>
    </location>
</feature>